<dbReference type="HAMAP" id="MF_01185">
    <property type="entry name" value="FliW"/>
    <property type="match status" value="1"/>
</dbReference>
<dbReference type="InterPro" id="IPR003775">
    <property type="entry name" value="Flagellar_assembly_factor_FliW"/>
</dbReference>
<keyword evidence="2 4" id="KW-1005">Bacterial flagellum biogenesis</keyword>
<dbReference type="Gene3D" id="2.30.290.10">
    <property type="entry name" value="BH3618-like"/>
    <property type="match status" value="1"/>
</dbReference>
<comment type="subunit">
    <text evidence="4">Interacts with translational regulator CsrA and flagellin(s).</text>
</comment>
<keyword evidence="5" id="KW-0966">Cell projection</keyword>
<dbReference type="InterPro" id="IPR024046">
    <property type="entry name" value="Flagellar_assmbl_FliW_dom_sf"/>
</dbReference>
<sequence length="148" mass="16600">MLDFLHNRVIQFQGNILGFEQLNEFVIQIVEENGPYAYLQSTEDEHIGFLVAAPFAFYSDYAFEIDDSDRNHLQLNAPDDAAVVAIVTIQEPFESSTMNLLAPIVINVKTSQGKQIVLPPKTTYSTKEALFRTPIQEKEETASANSDT</sequence>
<gene>
    <name evidence="4 5" type="primary">fliW</name>
    <name evidence="5" type="ORF">ACFFK0_10575</name>
</gene>
<proteinExistence type="inferred from homology"/>
<evidence type="ECO:0000256" key="3">
    <source>
        <dbReference type="ARBA" id="ARBA00022845"/>
    </source>
</evidence>
<accession>A0ABV6DJT1</accession>
<keyword evidence="5" id="KW-0969">Cilium</keyword>
<reference evidence="5 6" key="1">
    <citation type="submission" date="2024-09" db="EMBL/GenBank/DDBJ databases">
        <authorList>
            <person name="Sun Q."/>
            <person name="Mori K."/>
        </authorList>
    </citation>
    <scope>NUCLEOTIDE SEQUENCE [LARGE SCALE GENOMIC DNA]</scope>
    <source>
        <strain evidence="5 6">CCM 7759</strain>
    </source>
</reference>
<comment type="subcellular location">
    <subcellularLocation>
        <location evidence="4">Cytoplasm</location>
    </subcellularLocation>
</comment>
<dbReference type="SUPFAM" id="SSF141457">
    <property type="entry name" value="BH3618-like"/>
    <property type="match status" value="1"/>
</dbReference>
<dbReference type="Proteomes" id="UP001589776">
    <property type="component" value="Unassembled WGS sequence"/>
</dbReference>
<dbReference type="Pfam" id="PF02623">
    <property type="entry name" value="FliW"/>
    <property type="match status" value="1"/>
</dbReference>
<name>A0ABV6DJT1_9BACL</name>
<keyword evidence="3 4" id="KW-0810">Translation regulation</keyword>
<evidence type="ECO:0000313" key="5">
    <source>
        <dbReference type="EMBL" id="MFC0212906.1"/>
    </source>
</evidence>
<comment type="caution">
    <text evidence="5">The sequence shown here is derived from an EMBL/GenBank/DDBJ whole genome shotgun (WGS) entry which is preliminary data.</text>
</comment>
<keyword evidence="1 4" id="KW-0963">Cytoplasm</keyword>
<protein>
    <recommendedName>
        <fullName evidence="4">Flagellar assembly factor FliW</fullName>
    </recommendedName>
</protein>
<dbReference type="EMBL" id="JBHLWN010000041">
    <property type="protein sequence ID" value="MFC0212906.1"/>
    <property type="molecule type" value="Genomic_DNA"/>
</dbReference>
<evidence type="ECO:0000256" key="1">
    <source>
        <dbReference type="ARBA" id="ARBA00022490"/>
    </source>
</evidence>
<comment type="function">
    <text evidence="4">Acts as an anti-CsrA protein, binds CsrA and prevents it from repressing translation of its target genes, one of which is flagellin. Binds to flagellin and participates in the assembly of the flagellum.</text>
</comment>
<comment type="similarity">
    <text evidence="4">Belongs to the FliW family.</text>
</comment>
<keyword evidence="5" id="KW-0282">Flagellum</keyword>
<dbReference type="RefSeq" id="WP_377470141.1">
    <property type="nucleotide sequence ID" value="NZ_JBHLWN010000041.1"/>
</dbReference>
<keyword evidence="6" id="KW-1185">Reference proteome</keyword>
<dbReference type="PANTHER" id="PTHR39190">
    <property type="entry name" value="FLAGELLAR ASSEMBLY FACTOR FLIW"/>
    <property type="match status" value="1"/>
</dbReference>
<evidence type="ECO:0000313" key="6">
    <source>
        <dbReference type="Proteomes" id="UP001589776"/>
    </source>
</evidence>
<dbReference type="PANTHER" id="PTHR39190:SF1">
    <property type="entry name" value="FLAGELLAR ASSEMBLY FACTOR FLIW"/>
    <property type="match status" value="1"/>
</dbReference>
<keyword evidence="4" id="KW-0143">Chaperone</keyword>
<evidence type="ECO:0000256" key="2">
    <source>
        <dbReference type="ARBA" id="ARBA00022795"/>
    </source>
</evidence>
<evidence type="ECO:0000256" key="4">
    <source>
        <dbReference type="HAMAP-Rule" id="MF_01185"/>
    </source>
</evidence>
<organism evidence="5 6">
    <name type="scientific">Paenibacillus chartarius</name>
    <dbReference type="NCBI Taxonomy" id="747481"/>
    <lineage>
        <taxon>Bacteria</taxon>
        <taxon>Bacillati</taxon>
        <taxon>Bacillota</taxon>
        <taxon>Bacilli</taxon>
        <taxon>Bacillales</taxon>
        <taxon>Paenibacillaceae</taxon>
        <taxon>Paenibacillus</taxon>
    </lineage>
</organism>